<feature type="signal peptide" evidence="8">
    <location>
        <begin position="1"/>
        <end position="19"/>
    </location>
</feature>
<dbReference type="InterPro" id="IPR017331">
    <property type="entry name" value="Peptidoglycan_recognition"/>
</dbReference>
<keyword evidence="3 8" id="KW-0732">Signal</keyword>
<dbReference type="GO" id="GO:0009253">
    <property type="term" value="P:peptidoglycan catabolic process"/>
    <property type="evidence" value="ECO:0007669"/>
    <property type="project" value="InterPro"/>
</dbReference>
<name>A0A6M2DXC1_XENCH</name>
<comment type="similarity">
    <text evidence="1 6">Belongs to the N-acetylmuramoyl-L-alanine amidase 2 family.</text>
</comment>
<dbReference type="FunFam" id="3.40.80.10:FF:000001">
    <property type="entry name" value="Peptidoglycan recognition protein 1"/>
    <property type="match status" value="1"/>
</dbReference>
<dbReference type="SUPFAM" id="SSF55846">
    <property type="entry name" value="N-acetylmuramoyl-L-alanine amidase-like"/>
    <property type="match status" value="1"/>
</dbReference>
<dbReference type="Pfam" id="PF01510">
    <property type="entry name" value="Amidase_2"/>
    <property type="match status" value="1"/>
</dbReference>
<dbReference type="GO" id="GO:0045087">
    <property type="term" value="P:innate immune response"/>
    <property type="evidence" value="ECO:0007669"/>
    <property type="project" value="UniProtKB-KW"/>
</dbReference>
<evidence type="ECO:0000256" key="1">
    <source>
        <dbReference type="ARBA" id="ARBA00007553"/>
    </source>
</evidence>
<dbReference type="GO" id="GO:0042834">
    <property type="term" value="F:peptidoglycan binding"/>
    <property type="evidence" value="ECO:0007669"/>
    <property type="project" value="InterPro"/>
</dbReference>
<evidence type="ECO:0000259" key="9">
    <source>
        <dbReference type="SMART" id="SM00644"/>
    </source>
</evidence>
<evidence type="ECO:0000259" key="10">
    <source>
        <dbReference type="SMART" id="SM00701"/>
    </source>
</evidence>
<keyword evidence="2 6" id="KW-0399">Innate immunity</keyword>
<reference evidence="11" key="1">
    <citation type="submission" date="2020-03" db="EMBL/GenBank/DDBJ databases">
        <title>Transcriptomic Profiling of the Digestive Tract of the Rat Flea, Xenopsylla cheopis, Following Blood Feeding and Infection with Yersinia pestis.</title>
        <authorList>
            <person name="Bland D.M."/>
            <person name="Martens C.A."/>
            <person name="Virtaneva K."/>
            <person name="Kanakabandi K."/>
            <person name="Long D."/>
            <person name="Rosenke R."/>
            <person name="Saturday G.A."/>
            <person name="Hoyt F.H."/>
            <person name="Bruno D.P."/>
            <person name="Ribeiro J.M.C."/>
            <person name="Hinnebusch J."/>
        </authorList>
    </citation>
    <scope>NUCLEOTIDE SEQUENCE</scope>
</reference>
<evidence type="ECO:0000256" key="5">
    <source>
        <dbReference type="ARBA" id="ARBA00023157"/>
    </source>
</evidence>
<dbReference type="InterPro" id="IPR006619">
    <property type="entry name" value="PGRP_domain_met/bac"/>
</dbReference>
<dbReference type="PIRSF" id="PIRSF037945">
    <property type="entry name" value="PGRPs"/>
    <property type="match status" value="1"/>
</dbReference>
<evidence type="ECO:0000256" key="8">
    <source>
        <dbReference type="SAM" id="SignalP"/>
    </source>
</evidence>
<organism evidence="11">
    <name type="scientific">Xenopsylla cheopis</name>
    <name type="common">Oriental rat flea</name>
    <name type="synonym">Pulex cheopis</name>
    <dbReference type="NCBI Taxonomy" id="163159"/>
    <lineage>
        <taxon>Eukaryota</taxon>
        <taxon>Metazoa</taxon>
        <taxon>Ecdysozoa</taxon>
        <taxon>Arthropoda</taxon>
        <taxon>Hexapoda</taxon>
        <taxon>Insecta</taxon>
        <taxon>Pterygota</taxon>
        <taxon>Neoptera</taxon>
        <taxon>Endopterygota</taxon>
        <taxon>Siphonaptera</taxon>
        <taxon>Pulicidae</taxon>
        <taxon>Xenopsyllinae</taxon>
        <taxon>Xenopsylla</taxon>
    </lineage>
</organism>
<keyword evidence="5 7" id="KW-1015">Disulfide bond</keyword>
<accession>A0A6M2DXC1</accession>
<dbReference type="PANTHER" id="PTHR11022:SF77">
    <property type="entry name" value="PEPTIDOGLYCAN-RECOGNITION PROTEIN LB"/>
    <property type="match status" value="1"/>
</dbReference>
<proteinExistence type="inferred from homology"/>
<feature type="domain" description="Peptidoglycan recognition protein family" evidence="10">
    <location>
        <begin position="22"/>
        <end position="167"/>
    </location>
</feature>
<dbReference type="InterPro" id="IPR015510">
    <property type="entry name" value="PGRP"/>
</dbReference>
<dbReference type="CDD" id="cd06583">
    <property type="entry name" value="PGRP"/>
    <property type="match status" value="1"/>
</dbReference>
<evidence type="ECO:0000256" key="4">
    <source>
        <dbReference type="ARBA" id="ARBA00022859"/>
    </source>
</evidence>
<dbReference type="InterPro" id="IPR036505">
    <property type="entry name" value="Amidase/PGRP_sf"/>
</dbReference>
<sequence>MTVIKIIILSIIIVEFINACRIEVVSRKEWGAREPVFVQPILDPLSYVIIHHSYIPGPCGEIGQPTCDGAMRAMQDYHQLEHGWDDIGYSFAVGGDGKIYQGRGWKVVGAHAPGYNFNSVGICLIGDWRVQLPSDKMLAAVRNLIDCGVQEGYLRKNYTLHGHLQVRNTECPGQKLYEEIKTWPNYKATVQKSSRLHKIIAPYN</sequence>
<feature type="disulfide bond" evidence="7">
    <location>
        <begin position="20"/>
        <end position="147"/>
    </location>
</feature>
<feature type="disulfide bond" evidence="7">
    <location>
        <begin position="59"/>
        <end position="67"/>
    </location>
</feature>
<dbReference type="AlphaFoldDB" id="A0A6M2DXC1"/>
<keyword evidence="4 6" id="KW-0391">Immunity</keyword>
<dbReference type="InterPro" id="IPR002502">
    <property type="entry name" value="Amidase_domain"/>
</dbReference>
<feature type="chain" id="PRO_5026919228" description="Peptidoglycan-recognition protein" evidence="8">
    <location>
        <begin position="20"/>
        <end position="204"/>
    </location>
</feature>
<protein>
    <recommendedName>
        <fullName evidence="6">Peptidoglycan-recognition protein</fullName>
    </recommendedName>
</protein>
<dbReference type="EMBL" id="GIIL01007299">
    <property type="protein sequence ID" value="NOV51025.1"/>
    <property type="molecule type" value="Transcribed_RNA"/>
</dbReference>
<feature type="domain" description="N-acetylmuramoyl-L-alanine amidase" evidence="9">
    <location>
        <begin position="34"/>
        <end position="173"/>
    </location>
</feature>
<dbReference type="SMART" id="SM00644">
    <property type="entry name" value="Ami_2"/>
    <property type="match status" value="1"/>
</dbReference>
<evidence type="ECO:0000256" key="6">
    <source>
        <dbReference type="PIRNR" id="PIRNR037945"/>
    </source>
</evidence>
<evidence type="ECO:0000256" key="3">
    <source>
        <dbReference type="ARBA" id="ARBA00022729"/>
    </source>
</evidence>
<dbReference type="Gene3D" id="3.40.80.10">
    <property type="entry name" value="Peptidoglycan recognition protein-like"/>
    <property type="match status" value="1"/>
</dbReference>
<evidence type="ECO:0000256" key="2">
    <source>
        <dbReference type="ARBA" id="ARBA00022588"/>
    </source>
</evidence>
<dbReference type="PANTHER" id="PTHR11022">
    <property type="entry name" value="PEPTIDOGLYCAN RECOGNITION PROTEIN"/>
    <property type="match status" value="1"/>
</dbReference>
<dbReference type="SMART" id="SM00701">
    <property type="entry name" value="PGRP"/>
    <property type="match status" value="1"/>
</dbReference>
<dbReference type="GO" id="GO:0008270">
    <property type="term" value="F:zinc ion binding"/>
    <property type="evidence" value="ECO:0007669"/>
    <property type="project" value="InterPro"/>
</dbReference>
<evidence type="ECO:0000313" key="11">
    <source>
        <dbReference type="EMBL" id="NOV51025.1"/>
    </source>
</evidence>
<dbReference type="GO" id="GO:0008745">
    <property type="term" value="F:N-acetylmuramoyl-L-alanine amidase activity"/>
    <property type="evidence" value="ECO:0007669"/>
    <property type="project" value="InterPro"/>
</dbReference>
<evidence type="ECO:0000256" key="7">
    <source>
        <dbReference type="PIRSR" id="PIRSR037945-1"/>
    </source>
</evidence>